<dbReference type="Pfam" id="PF13310">
    <property type="entry name" value="Virulence_RhuM"/>
    <property type="match status" value="1"/>
</dbReference>
<evidence type="ECO:0000313" key="1">
    <source>
        <dbReference type="EMBL" id="OGF41190.1"/>
    </source>
</evidence>
<accession>A0A1F5TQI3</accession>
<name>A0A1F5TQI3_9BACT</name>
<comment type="caution">
    <text evidence="1">The sequence shown here is derived from an EMBL/GenBank/DDBJ whole genome shotgun (WGS) entry which is preliminary data.</text>
</comment>
<dbReference type="InterPro" id="IPR011204">
    <property type="entry name" value="Virulence_RhuM-like"/>
</dbReference>
<dbReference type="AlphaFoldDB" id="A0A1F5TQI3"/>
<evidence type="ECO:0000313" key="2">
    <source>
        <dbReference type="Proteomes" id="UP000177939"/>
    </source>
</evidence>
<organism evidence="1 2">
    <name type="scientific">Candidatus Falkowbacteria bacterium RIFOXYC2_FULL_47_12</name>
    <dbReference type="NCBI Taxonomy" id="1798004"/>
    <lineage>
        <taxon>Bacteria</taxon>
        <taxon>Candidatus Falkowiibacteriota</taxon>
    </lineage>
</organism>
<dbReference type="PANTHER" id="PTHR35810">
    <property type="entry name" value="CYTOPLASMIC PROTEIN-RELATED"/>
    <property type="match status" value="1"/>
</dbReference>
<evidence type="ECO:0008006" key="3">
    <source>
        <dbReference type="Google" id="ProtNLM"/>
    </source>
</evidence>
<gene>
    <name evidence="1" type="ORF">A2477_01060</name>
</gene>
<reference evidence="1 2" key="1">
    <citation type="journal article" date="2016" name="Nat. Commun.">
        <title>Thousands of microbial genomes shed light on interconnected biogeochemical processes in an aquifer system.</title>
        <authorList>
            <person name="Anantharaman K."/>
            <person name="Brown C.T."/>
            <person name="Hug L.A."/>
            <person name="Sharon I."/>
            <person name="Castelle C.J."/>
            <person name="Probst A.J."/>
            <person name="Thomas B.C."/>
            <person name="Singh A."/>
            <person name="Wilkins M.J."/>
            <person name="Karaoz U."/>
            <person name="Brodie E.L."/>
            <person name="Williams K.H."/>
            <person name="Hubbard S.S."/>
            <person name="Banfield J.F."/>
        </authorList>
    </citation>
    <scope>NUCLEOTIDE SEQUENCE [LARGE SCALE GENOMIC DNA]</scope>
</reference>
<dbReference type="Proteomes" id="UP000177939">
    <property type="component" value="Unassembled WGS sequence"/>
</dbReference>
<protein>
    <recommendedName>
        <fullName evidence="3">Death-on-curing protein</fullName>
    </recommendedName>
</protein>
<proteinExistence type="predicted"/>
<dbReference type="EMBL" id="MFGL01000008">
    <property type="protein sequence ID" value="OGF41190.1"/>
    <property type="molecule type" value="Genomic_DNA"/>
</dbReference>
<dbReference type="PANTHER" id="PTHR35810:SF1">
    <property type="entry name" value="CYTOPLASMIC PROTEIN"/>
    <property type="match status" value="1"/>
</dbReference>
<sequence length="176" mass="20121">MKKKAENKHIVIYQAKSGAIELRGDFSRETIWATQAPIVELFSVDQSVVSRHIRNIFKDGEVDQKSNMQKMHIANSDKPITLCSLDVILSVGYRTNSRVAIEFRKWATQTLRRYIIDGYSINRSRIAQNYEAFMKSVADIQALLPEHVVLDPKKVLDLIKEFAGTWMSFTTSTQLA</sequence>